<reference evidence="1" key="1">
    <citation type="submission" date="2023-01" db="EMBL/GenBank/DDBJ databases">
        <authorList>
            <person name="Van Ghelder C."/>
            <person name="Rancurel C."/>
        </authorList>
    </citation>
    <scope>NUCLEOTIDE SEQUENCE</scope>
    <source>
        <strain evidence="1">CNCM I-4278</strain>
    </source>
</reference>
<dbReference type="Proteomes" id="UP001152607">
    <property type="component" value="Unassembled WGS sequence"/>
</dbReference>
<name>A0A9W4UN02_9PLEO</name>
<dbReference type="AlphaFoldDB" id="A0A9W4UN02"/>
<evidence type="ECO:0000313" key="1">
    <source>
        <dbReference type="EMBL" id="CAI6338294.1"/>
    </source>
</evidence>
<keyword evidence="2" id="KW-1185">Reference proteome</keyword>
<comment type="caution">
    <text evidence="1">The sequence shown here is derived from an EMBL/GenBank/DDBJ whole genome shotgun (WGS) entry which is preliminary data.</text>
</comment>
<sequence length="154" mass="17324">MRDPSQASPFVKPLNYFPSSMARATPSISADCPSPRLIAIVPTLDMPMTCHTSPSVMQHAPFYLTPWSRFISSVQPPYALEALTFNISMAGRDFACLAVYPDSFRCMSRYSHHMLSTLLQVAQLVKQCGQSRFFIHVVKLMCNFQESVGRRSKI</sequence>
<organism evidence="1 2">
    <name type="scientific">Periconia digitata</name>
    <dbReference type="NCBI Taxonomy" id="1303443"/>
    <lineage>
        <taxon>Eukaryota</taxon>
        <taxon>Fungi</taxon>
        <taxon>Dikarya</taxon>
        <taxon>Ascomycota</taxon>
        <taxon>Pezizomycotina</taxon>
        <taxon>Dothideomycetes</taxon>
        <taxon>Pleosporomycetidae</taxon>
        <taxon>Pleosporales</taxon>
        <taxon>Massarineae</taxon>
        <taxon>Periconiaceae</taxon>
        <taxon>Periconia</taxon>
    </lineage>
</organism>
<accession>A0A9W4UN02</accession>
<dbReference type="EMBL" id="CAOQHR010000008">
    <property type="protein sequence ID" value="CAI6338294.1"/>
    <property type="molecule type" value="Genomic_DNA"/>
</dbReference>
<protein>
    <submittedName>
        <fullName evidence="1">Uncharacterized protein</fullName>
    </submittedName>
</protein>
<evidence type="ECO:0000313" key="2">
    <source>
        <dbReference type="Proteomes" id="UP001152607"/>
    </source>
</evidence>
<proteinExistence type="predicted"/>
<gene>
    <name evidence="1" type="ORF">PDIGIT_LOCUS11422</name>
</gene>